<dbReference type="eggNOG" id="ENOG502S41E">
    <property type="taxonomic scope" value="Eukaryota"/>
</dbReference>
<evidence type="ECO:0000256" key="1">
    <source>
        <dbReference type="SAM" id="Coils"/>
    </source>
</evidence>
<evidence type="ECO:0000256" key="2">
    <source>
        <dbReference type="SAM" id="MobiDB-lite"/>
    </source>
</evidence>
<organism evidence="3 4">
    <name type="scientific">Glarea lozoyensis (strain ATCC 20868 / MF5171)</name>
    <dbReference type="NCBI Taxonomy" id="1116229"/>
    <lineage>
        <taxon>Eukaryota</taxon>
        <taxon>Fungi</taxon>
        <taxon>Dikarya</taxon>
        <taxon>Ascomycota</taxon>
        <taxon>Pezizomycotina</taxon>
        <taxon>Leotiomycetes</taxon>
        <taxon>Helotiales</taxon>
        <taxon>Helotiaceae</taxon>
        <taxon>Glarea</taxon>
    </lineage>
</organism>
<sequence>MSLGNCKFYHPDEARPATNNNRYAALQVPENNTRNSGFNNRNNGYQNQASQAPRGALPYQLDKAAITIDLSSERPQWILSAYGPGRLAPVQLFGGEQREKSFEEMRLYHYQARAANAEQQAIQEANALYQQSEQQIQTILNNVDAAVQFIIDGEKSHPNRLDIVSEINTSGKQVNPLNAVAPAQISPNPNPFGPPAQPNSGAFGAPSGGGAFGQPSALGQKPTPFGAPSQPGAFGAPSQPTGAFGAPSALGQKPNPFGAPSTGAFGSPSTLGQNPNPFGTPSPNPFGQPSQPAAAFGAQPAVSSAFGAPSQPPVAANPFGGVQSPQQNPFGTPQQPSPLPQPFGVPTSAPNPFGQPSQPAPTNPFGNNGNTAQQSQAPVNPFTNGAQPFVQNPMPSNPFLNGNQSGFPTSAQPNTFMNGAQSSAQNHINGGPANGGATSLAANTNFGASAHPPLESYSTKGPDGRFTSFKGKRVVYKEGQAGTLNPDGTWSDIWFPEGPPRFTSDAQMPDNEYDDTTRAAYEAMSKTGKFEDAVMPLLPPKVEWISWDF</sequence>
<dbReference type="AlphaFoldDB" id="S3DE20"/>
<evidence type="ECO:0008006" key="5">
    <source>
        <dbReference type="Google" id="ProtNLM"/>
    </source>
</evidence>
<dbReference type="PANTHER" id="PTHR21099">
    <property type="entry name" value="RAD201"/>
    <property type="match status" value="1"/>
</dbReference>
<dbReference type="CDD" id="cd23954">
    <property type="entry name" value="AMO1_CTD"/>
    <property type="match status" value="1"/>
</dbReference>
<evidence type="ECO:0000313" key="4">
    <source>
        <dbReference type="Proteomes" id="UP000016922"/>
    </source>
</evidence>
<protein>
    <recommendedName>
        <fullName evidence="5">Nucleoporin AMO1</fullName>
    </recommendedName>
</protein>
<dbReference type="GeneID" id="19464397"/>
<feature type="compositionally biased region" description="Polar residues" evidence="2">
    <location>
        <begin position="364"/>
        <end position="377"/>
    </location>
</feature>
<dbReference type="PANTHER" id="PTHR21099:SF2">
    <property type="entry name" value="SI:CH211-113E8.11"/>
    <property type="match status" value="1"/>
</dbReference>
<feature type="coiled-coil region" evidence="1">
    <location>
        <begin position="115"/>
        <end position="142"/>
    </location>
</feature>
<feature type="region of interest" description="Disordered" evidence="2">
    <location>
        <begin position="31"/>
        <end position="52"/>
    </location>
</feature>
<evidence type="ECO:0000313" key="3">
    <source>
        <dbReference type="EMBL" id="EPE36005.1"/>
    </source>
</evidence>
<dbReference type="GO" id="GO:0005634">
    <property type="term" value="C:nucleus"/>
    <property type="evidence" value="ECO:0007669"/>
    <property type="project" value="TreeGrafter"/>
</dbReference>
<dbReference type="OMA" id="PNRHDIC"/>
<proteinExistence type="predicted"/>
<dbReference type="OrthoDB" id="20729at2759"/>
<accession>S3DE20</accession>
<keyword evidence="4" id="KW-1185">Reference proteome</keyword>
<feature type="region of interest" description="Disordered" evidence="2">
    <location>
        <begin position="181"/>
        <end position="377"/>
    </location>
</feature>
<dbReference type="KEGG" id="glz:GLAREA_05343"/>
<feature type="compositionally biased region" description="Polar residues" evidence="2">
    <location>
        <begin position="323"/>
        <end position="334"/>
    </location>
</feature>
<dbReference type="Proteomes" id="UP000016922">
    <property type="component" value="Unassembled WGS sequence"/>
</dbReference>
<dbReference type="EMBL" id="KE145353">
    <property type="protein sequence ID" value="EPE36005.1"/>
    <property type="molecule type" value="Genomic_DNA"/>
</dbReference>
<reference evidence="3 4" key="1">
    <citation type="journal article" date="2013" name="BMC Genomics">
        <title>Genomics-driven discovery of the pneumocandin biosynthetic gene cluster in the fungus Glarea lozoyensis.</title>
        <authorList>
            <person name="Chen L."/>
            <person name="Yue Q."/>
            <person name="Zhang X."/>
            <person name="Xiang M."/>
            <person name="Wang C."/>
            <person name="Li S."/>
            <person name="Che Y."/>
            <person name="Ortiz-Lopez F.J."/>
            <person name="Bills G.F."/>
            <person name="Liu X."/>
            <person name="An Z."/>
        </authorList>
    </citation>
    <scope>NUCLEOTIDE SEQUENCE [LARGE SCALE GENOMIC DNA]</scope>
    <source>
        <strain evidence="4">ATCC 20868 / MF5171</strain>
    </source>
</reference>
<dbReference type="HOGENOM" id="CLU_028685_1_0_1"/>
<feature type="compositionally biased region" description="Polar residues" evidence="2">
    <location>
        <begin position="267"/>
        <end position="277"/>
    </location>
</feature>
<feature type="compositionally biased region" description="Low complexity" evidence="2">
    <location>
        <begin position="31"/>
        <end position="48"/>
    </location>
</feature>
<feature type="region of interest" description="Disordered" evidence="2">
    <location>
        <begin position="487"/>
        <end position="512"/>
    </location>
</feature>
<dbReference type="RefSeq" id="XP_008076823.1">
    <property type="nucleotide sequence ID" value="XM_008078632.1"/>
</dbReference>
<keyword evidence="1" id="KW-0175">Coiled coil</keyword>
<name>S3DE20_GLAL2</name>
<feature type="compositionally biased region" description="Polar residues" evidence="2">
    <location>
        <begin position="400"/>
        <end position="428"/>
    </location>
</feature>
<feature type="compositionally biased region" description="Pro residues" evidence="2">
    <location>
        <begin position="188"/>
        <end position="197"/>
    </location>
</feature>
<feature type="region of interest" description="Disordered" evidence="2">
    <location>
        <begin position="400"/>
        <end position="436"/>
    </location>
</feature>
<gene>
    <name evidence="3" type="ORF">GLAREA_05343</name>
</gene>
<feature type="compositionally biased region" description="Polar residues" evidence="2">
    <location>
        <begin position="348"/>
        <end position="357"/>
    </location>
</feature>